<evidence type="ECO:0000256" key="1">
    <source>
        <dbReference type="ARBA" id="ARBA00001974"/>
    </source>
</evidence>
<keyword evidence="6" id="KW-0560">Oxidoreductase</keyword>
<accession>X0TAY4</accession>
<evidence type="ECO:0000256" key="4">
    <source>
        <dbReference type="ARBA" id="ARBA00022723"/>
    </source>
</evidence>
<keyword evidence="9" id="KW-0472">Membrane</keyword>
<feature type="transmembrane region" description="Helical" evidence="9">
    <location>
        <begin position="6"/>
        <end position="21"/>
    </location>
</feature>
<dbReference type="InterPro" id="IPR017927">
    <property type="entry name" value="FAD-bd_FR_type"/>
</dbReference>
<keyword evidence="9" id="KW-1133">Transmembrane helix</keyword>
<evidence type="ECO:0000256" key="6">
    <source>
        <dbReference type="ARBA" id="ARBA00023002"/>
    </source>
</evidence>
<evidence type="ECO:0000259" key="10">
    <source>
        <dbReference type="PROSITE" id="PS51384"/>
    </source>
</evidence>
<keyword evidence="7" id="KW-0408">Iron</keyword>
<dbReference type="InterPro" id="IPR039261">
    <property type="entry name" value="FNR_nucleotide-bd"/>
</dbReference>
<dbReference type="Gene3D" id="2.40.30.10">
    <property type="entry name" value="Translation factors"/>
    <property type="match status" value="1"/>
</dbReference>
<keyword evidence="2" id="KW-0285">Flavoprotein</keyword>
<comment type="caution">
    <text evidence="11">The sequence shown here is derived from an EMBL/GenBank/DDBJ whole genome shotgun (WGS) entry which is preliminary data.</text>
</comment>
<evidence type="ECO:0000313" key="11">
    <source>
        <dbReference type="EMBL" id="GAF73235.1"/>
    </source>
</evidence>
<dbReference type="SUPFAM" id="SSF63380">
    <property type="entry name" value="Riboflavin synthase domain-like"/>
    <property type="match status" value="1"/>
</dbReference>
<keyword evidence="8" id="KW-0411">Iron-sulfur</keyword>
<keyword evidence="3" id="KW-0001">2Fe-2S</keyword>
<reference evidence="11" key="1">
    <citation type="journal article" date="2014" name="Front. Microbiol.">
        <title>High frequency of phylogenetically diverse reductive dehalogenase-homologous genes in deep subseafloor sedimentary metagenomes.</title>
        <authorList>
            <person name="Kawai M."/>
            <person name="Futagami T."/>
            <person name="Toyoda A."/>
            <person name="Takaki Y."/>
            <person name="Nishi S."/>
            <person name="Hori S."/>
            <person name="Arai W."/>
            <person name="Tsubouchi T."/>
            <person name="Morono Y."/>
            <person name="Uchiyama I."/>
            <person name="Ito T."/>
            <person name="Fujiyama A."/>
            <person name="Inagaki F."/>
            <person name="Takami H."/>
        </authorList>
    </citation>
    <scope>NUCLEOTIDE SEQUENCE</scope>
    <source>
        <strain evidence="11">Expedition CK06-06</strain>
    </source>
</reference>
<dbReference type="PROSITE" id="PS51384">
    <property type="entry name" value="FAD_FR"/>
    <property type="match status" value="1"/>
</dbReference>
<dbReference type="GO" id="GO:0016491">
    <property type="term" value="F:oxidoreductase activity"/>
    <property type="evidence" value="ECO:0007669"/>
    <property type="project" value="UniProtKB-KW"/>
</dbReference>
<name>X0TAY4_9ZZZZ</name>
<dbReference type="InterPro" id="IPR050415">
    <property type="entry name" value="MRET"/>
</dbReference>
<evidence type="ECO:0000256" key="7">
    <source>
        <dbReference type="ARBA" id="ARBA00023004"/>
    </source>
</evidence>
<dbReference type="PRINTS" id="PR00409">
    <property type="entry name" value="PHDIOXRDTASE"/>
</dbReference>
<evidence type="ECO:0000256" key="3">
    <source>
        <dbReference type="ARBA" id="ARBA00022714"/>
    </source>
</evidence>
<dbReference type="AlphaFoldDB" id="X0TAY4"/>
<dbReference type="InterPro" id="IPR001433">
    <property type="entry name" value="OxRdtase_FAD/NAD-bd"/>
</dbReference>
<organism evidence="11">
    <name type="scientific">marine sediment metagenome</name>
    <dbReference type="NCBI Taxonomy" id="412755"/>
    <lineage>
        <taxon>unclassified sequences</taxon>
        <taxon>metagenomes</taxon>
        <taxon>ecological metagenomes</taxon>
    </lineage>
</organism>
<evidence type="ECO:0000256" key="8">
    <source>
        <dbReference type="ARBA" id="ARBA00023014"/>
    </source>
</evidence>
<dbReference type="SUPFAM" id="SSF52343">
    <property type="entry name" value="Ferredoxin reductase-like, C-terminal NADP-linked domain"/>
    <property type="match status" value="1"/>
</dbReference>
<feature type="transmembrane region" description="Helical" evidence="9">
    <location>
        <begin position="63"/>
        <end position="82"/>
    </location>
</feature>
<dbReference type="InterPro" id="IPR017938">
    <property type="entry name" value="Riboflavin_synthase-like_b-brl"/>
</dbReference>
<keyword evidence="9" id="KW-0812">Transmembrane</keyword>
<dbReference type="CDD" id="cd06198">
    <property type="entry name" value="FNR_like_3"/>
    <property type="match status" value="1"/>
</dbReference>
<feature type="domain" description="FAD-binding FR-type" evidence="10">
    <location>
        <begin position="87"/>
        <end position="186"/>
    </location>
</feature>
<evidence type="ECO:0000256" key="9">
    <source>
        <dbReference type="SAM" id="Phobius"/>
    </source>
</evidence>
<sequence length="309" mass="35595">MGFYAMVLILIGVLLSAVPVFKRKLKYHKWLKIHKLMGLFYILGIAHSVNVPTLTSELPIVRTYVYGMALIGIGAWFYKAFLYNLFNKKLKYTVDNVTHFDNDVTEISLRPDNKQLKFNSGQFAFVSFEGMNKQEQHPFTISNHPSEEKLRFTVKSLGDYTSDLQTSLVEGINAKVEGAFGLFNFKNAKYNNQLWLAGGIGITPFLSFLKEVNSDYEITLVWSVRTVEQANYKDEIENMIIQKPNVKFQLSDSETHGHFTIDKLYTSVQLKNHSVFICGPEVMRENYIDELLQKGVSINDVHWEEFSFR</sequence>
<protein>
    <recommendedName>
        <fullName evidence="10">FAD-binding FR-type domain-containing protein</fullName>
    </recommendedName>
</protein>
<evidence type="ECO:0000256" key="2">
    <source>
        <dbReference type="ARBA" id="ARBA00022630"/>
    </source>
</evidence>
<dbReference type="GO" id="GO:0051537">
    <property type="term" value="F:2 iron, 2 sulfur cluster binding"/>
    <property type="evidence" value="ECO:0007669"/>
    <property type="project" value="UniProtKB-KW"/>
</dbReference>
<dbReference type="PANTHER" id="PTHR47354:SF8">
    <property type="entry name" value="1,2-PHENYLACETYL-COA EPOXIDASE, SUBUNIT E"/>
    <property type="match status" value="1"/>
</dbReference>
<gene>
    <name evidence="11" type="ORF">S01H1_08018</name>
</gene>
<feature type="transmembrane region" description="Helical" evidence="9">
    <location>
        <begin position="33"/>
        <end position="51"/>
    </location>
</feature>
<dbReference type="GO" id="GO:0046872">
    <property type="term" value="F:metal ion binding"/>
    <property type="evidence" value="ECO:0007669"/>
    <property type="project" value="UniProtKB-KW"/>
</dbReference>
<dbReference type="Gene3D" id="3.40.50.80">
    <property type="entry name" value="Nucleotide-binding domain of ferredoxin-NADP reductase (FNR) module"/>
    <property type="match status" value="1"/>
</dbReference>
<dbReference type="Pfam" id="PF00175">
    <property type="entry name" value="NAD_binding_1"/>
    <property type="match status" value="1"/>
</dbReference>
<comment type="cofactor">
    <cofactor evidence="1">
        <name>FAD</name>
        <dbReference type="ChEBI" id="CHEBI:57692"/>
    </cofactor>
</comment>
<keyword evidence="4" id="KW-0479">Metal-binding</keyword>
<proteinExistence type="predicted"/>
<dbReference type="GO" id="GO:0050660">
    <property type="term" value="F:flavin adenine dinucleotide binding"/>
    <property type="evidence" value="ECO:0007669"/>
    <property type="project" value="TreeGrafter"/>
</dbReference>
<evidence type="ECO:0000256" key="5">
    <source>
        <dbReference type="ARBA" id="ARBA00022827"/>
    </source>
</evidence>
<dbReference type="PANTHER" id="PTHR47354">
    <property type="entry name" value="NADH OXIDOREDUCTASE HCR"/>
    <property type="match status" value="1"/>
</dbReference>
<dbReference type="Pfam" id="PF08022">
    <property type="entry name" value="FAD_binding_8"/>
    <property type="match status" value="1"/>
</dbReference>
<dbReference type="EMBL" id="BARS01004115">
    <property type="protein sequence ID" value="GAF73235.1"/>
    <property type="molecule type" value="Genomic_DNA"/>
</dbReference>
<keyword evidence="5" id="KW-0274">FAD</keyword>
<dbReference type="InterPro" id="IPR013112">
    <property type="entry name" value="FAD-bd_8"/>
</dbReference>